<proteinExistence type="predicted"/>
<evidence type="ECO:0008006" key="2">
    <source>
        <dbReference type="Google" id="ProtNLM"/>
    </source>
</evidence>
<dbReference type="PANTHER" id="PTHR43737">
    <property type="entry name" value="BLL7424 PROTEIN"/>
    <property type="match status" value="1"/>
</dbReference>
<dbReference type="Pfam" id="PF07394">
    <property type="entry name" value="DUF1501"/>
    <property type="match status" value="1"/>
</dbReference>
<name>A0A381RI36_9ZZZZ</name>
<dbReference type="EMBL" id="UINC01001945">
    <property type="protein sequence ID" value="SUZ91071.1"/>
    <property type="molecule type" value="Genomic_DNA"/>
</dbReference>
<protein>
    <recommendedName>
        <fullName evidence="2">DUF1501 domain-containing protein</fullName>
    </recommendedName>
</protein>
<reference evidence="1" key="1">
    <citation type="submission" date="2018-05" db="EMBL/GenBank/DDBJ databases">
        <authorList>
            <person name="Lanie J.A."/>
            <person name="Ng W.-L."/>
            <person name="Kazmierczak K.M."/>
            <person name="Andrzejewski T.M."/>
            <person name="Davidsen T.M."/>
            <person name="Wayne K.J."/>
            <person name="Tettelin H."/>
            <person name="Glass J.I."/>
            <person name="Rusch D."/>
            <person name="Podicherti R."/>
            <person name="Tsui H.-C.T."/>
            <person name="Winkler M.E."/>
        </authorList>
    </citation>
    <scope>NUCLEOTIDE SEQUENCE</scope>
</reference>
<gene>
    <name evidence="1" type="ORF">METZ01_LOCUS43925</name>
</gene>
<accession>A0A381RI36</accession>
<organism evidence="1">
    <name type="scientific">marine metagenome</name>
    <dbReference type="NCBI Taxonomy" id="408172"/>
    <lineage>
        <taxon>unclassified sequences</taxon>
        <taxon>metagenomes</taxon>
        <taxon>ecological metagenomes</taxon>
    </lineage>
</organism>
<dbReference type="InterPro" id="IPR010869">
    <property type="entry name" value="DUF1501"/>
</dbReference>
<dbReference type="AlphaFoldDB" id="A0A381RI36"/>
<dbReference type="PANTHER" id="PTHR43737:SF1">
    <property type="entry name" value="DUF1501 DOMAIN-CONTAINING PROTEIN"/>
    <property type="match status" value="1"/>
</dbReference>
<sequence>MMTVQTNGKTKDPVLVVVQLSGGNDFMNTVIPFTEGIYYDNRPLVGIAEDKSLPFTDTLAWHPSAAAFKRIYEQGKMAIIQGIGTEHASRSHFRAMDIWHTCEPEIVATEGWLAKVIREIDPDSLNPVTAVNFGRGLPRALAAPGVVATSIGDLDNYGLMSGIELQEERDRDLQIFQRMYTPAIGSGQVMNYLSQTGNNVLTGADMLADAPRKYKSTVEYADNPIAKSLRDVVRVHTAGLGTRIFYTNHAGYDHHAQEVPTHARLLTELTDAIEDFMDDLREHDAADEVNILVFTEFGRRIKDNGSGTDHGTGGGAFLIGENVNGGLYSEYPSLAVADWKFGEDMDFTIDFRSVYSTILNQWMGLDPIDIVGGSFEQFNPYKKTMV</sequence>
<evidence type="ECO:0000313" key="1">
    <source>
        <dbReference type="EMBL" id="SUZ91071.1"/>
    </source>
</evidence>